<reference evidence="2 3" key="1">
    <citation type="journal article" date="2023" name="Plant Dis.">
        <title>First Report of Diplodia intermedia Causing Canker and Dieback Diseases on Apple Trees in Canada.</title>
        <authorList>
            <person name="Ellouze W."/>
            <person name="Ilyukhin E."/>
            <person name="Sulman M."/>
            <person name="Ali S."/>
        </authorList>
    </citation>
    <scope>NUCLEOTIDE SEQUENCE [LARGE SCALE GENOMIC DNA]</scope>
    <source>
        <strain evidence="2 3">M45-28</strain>
    </source>
</reference>
<comment type="caution">
    <text evidence="2">The sequence shown here is derived from an EMBL/GenBank/DDBJ whole genome shotgun (WGS) entry which is preliminary data.</text>
</comment>
<feature type="region of interest" description="Disordered" evidence="1">
    <location>
        <begin position="136"/>
        <end position="264"/>
    </location>
</feature>
<keyword evidence="3" id="KW-1185">Reference proteome</keyword>
<gene>
    <name evidence="2" type="ORF">SLS58_006424</name>
</gene>
<proteinExistence type="predicted"/>
<dbReference type="Proteomes" id="UP001521184">
    <property type="component" value="Unassembled WGS sequence"/>
</dbReference>
<evidence type="ECO:0000256" key="1">
    <source>
        <dbReference type="SAM" id="MobiDB-lite"/>
    </source>
</evidence>
<sequence length="298" mass="32829">MSRPEGNPSPQEHFRTTYNNLERVSVVRPRDHNILHSTAAGAHTPATAARCPNRVYIAMHPIDLLEAFGWGDAERLAAPALYVALLEAVIDGHILGSGPFAAYLQTGTAPARPGGEPNPPEFEVAIANALLMNTADEDEDEDEDDEDDDDDAVFDADDEDDGELVDDDDDDDEDQMALEDDDADQAQRVRSVRRKRCRETEAQAEAQEGGRARRKRTRTRYLEASAELDQPASHAATDAASSGMKRKWSAVEGPSSSGSAHRAETRWVGQTTVFAPPMRLPRHTLQLFSVYMPDTEEF</sequence>
<organism evidence="2 3">
    <name type="scientific">Diplodia intermedia</name>
    <dbReference type="NCBI Taxonomy" id="856260"/>
    <lineage>
        <taxon>Eukaryota</taxon>
        <taxon>Fungi</taxon>
        <taxon>Dikarya</taxon>
        <taxon>Ascomycota</taxon>
        <taxon>Pezizomycotina</taxon>
        <taxon>Dothideomycetes</taxon>
        <taxon>Dothideomycetes incertae sedis</taxon>
        <taxon>Botryosphaeriales</taxon>
        <taxon>Botryosphaeriaceae</taxon>
        <taxon>Diplodia</taxon>
    </lineage>
</organism>
<feature type="compositionally biased region" description="Acidic residues" evidence="1">
    <location>
        <begin position="136"/>
        <end position="184"/>
    </location>
</feature>
<dbReference type="EMBL" id="JAKEKT020000044">
    <property type="protein sequence ID" value="KAL1640982.1"/>
    <property type="molecule type" value="Genomic_DNA"/>
</dbReference>
<name>A0ABR3TN08_9PEZI</name>
<evidence type="ECO:0000313" key="2">
    <source>
        <dbReference type="EMBL" id="KAL1640982.1"/>
    </source>
</evidence>
<evidence type="ECO:0000313" key="3">
    <source>
        <dbReference type="Proteomes" id="UP001521184"/>
    </source>
</evidence>
<accession>A0ABR3TN08</accession>
<protein>
    <submittedName>
        <fullName evidence="2">Uncharacterized protein</fullName>
    </submittedName>
</protein>